<accession>A0ABW4XHC0</accession>
<dbReference type="Pfam" id="PF00682">
    <property type="entry name" value="HMGL-like"/>
    <property type="match status" value="1"/>
</dbReference>
<evidence type="ECO:0000313" key="3">
    <source>
        <dbReference type="EMBL" id="MFD2094926.1"/>
    </source>
</evidence>
<dbReference type="PANTHER" id="PTHR10277">
    <property type="entry name" value="HOMOCITRATE SYNTHASE-RELATED"/>
    <property type="match status" value="1"/>
</dbReference>
<proteinExistence type="predicted"/>
<dbReference type="RefSeq" id="WP_345338071.1">
    <property type="nucleotide sequence ID" value="NZ_BAABLI010000004.1"/>
</dbReference>
<keyword evidence="1" id="KW-0464">Manganese</keyword>
<dbReference type="EMBL" id="JBHUHT010000007">
    <property type="protein sequence ID" value="MFD2094926.1"/>
    <property type="molecule type" value="Genomic_DNA"/>
</dbReference>
<dbReference type="SUPFAM" id="SSF51569">
    <property type="entry name" value="Aldolase"/>
    <property type="match status" value="1"/>
</dbReference>
<dbReference type="PROSITE" id="PS50991">
    <property type="entry name" value="PYR_CT"/>
    <property type="match status" value="1"/>
</dbReference>
<sequence>MAKDDVMAIGCPSFNFRSNLDLWDETLREGAERATISPSFEEKVEVAKSLSDIGVKTIVVGMLPEVPANLSLLKELVLCQQKGEIDKSVRFIVISHVGRTAERAKSELEAIGLSLKNVWLMLIHSVSDQQIEHLFPTIANNYNCDSIDAAHWQQLSAADRRDFNRTWLNDFLADFSFKNIGGLVLGMLDYFRADVAFCSAIIEIGKRNDISQMRMVDTAGTCMPHQLTGHVQQVIEQHTDIQFFGHFHNDFGMATANAMVGLTMGLKGVDVSIGGFANRAGHPPLAEVVTSLKDLYDYTIPGFQYQKLYGLSRQVERLYCLIENPTQPITGVITHSVTSGIRTELIKKCPTIFDVINPSDVGADLKKMFGIRSGIDGIRRITKMYELDEEGSLDDEELYAIYTQVLDKWQALSNETKSKLESLIEQINETVTRTALTEREVVDIISEFKSTKKGNLKSAIV</sequence>
<dbReference type="Gene3D" id="3.20.20.70">
    <property type="entry name" value="Aldolase class I"/>
    <property type="match status" value="1"/>
</dbReference>
<gene>
    <name evidence="3" type="ORF">ACFSJ3_02955</name>
</gene>
<dbReference type="InterPro" id="IPR013785">
    <property type="entry name" value="Aldolase_TIM"/>
</dbReference>
<evidence type="ECO:0000313" key="4">
    <source>
        <dbReference type="Proteomes" id="UP001597380"/>
    </source>
</evidence>
<keyword evidence="4" id="KW-1185">Reference proteome</keyword>
<organism evidence="3 4">
    <name type="scientific">Corallincola platygyrae</name>
    <dbReference type="NCBI Taxonomy" id="1193278"/>
    <lineage>
        <taxon>Bacteria</taxon>
        <taxon>Pseudomonadati</taxon>
        <taxon>Pseudomonadota</taxon>
        <taxon>Gammaproteobacteria</taxon>
        <taxon>Alteromonadales</taxon>
        <taxon>Psychromonadaceae</taxon>
        <taxon>Corallincola</taxon>
    </lineage>
</organism>
<dbReference type="InterPro" id="IPR050073">
    <property type="entry name" value="2-IPM_HCS-like"/>
</dbReference>
<dbReference type="Gene3D" id="1.10.238.260">
    <property type="match status" value="1"/>
</dbReference>
<protein>
    <recommendedName>
        <fullName evidence="2">Pyruvate carboxyltransferase domain-containing protein</fullName>
    </recommendedName>
</protein>
<dbReference type="PANTHER" id="PTHR10277:SF9">
    <property type="entry name" value="2-ISOPROPYLMALATE SYNTHASE 1, CHLOROPLASTIC-RELATED"/>
    <property type="match status" value="1"/>
</dbReference>
<evidence type="ECO:0000256" key="1">
    <source>
        <dbReference type="ARBA" id="ARBA00023211"/>
    </source>
</evidence>
<feature type="domain" description="Pyruvate carboxyltransferase" evidence="2">
    <location>
        <begin position="20"/>
        <end position="309"/>
    </location>
</feature>
<evidence type="ECO:0000259" key="2">
    <source>
        <dbReference type="PROSITE" id="PS50991"/>
    </source>
</evidence>
<dbReference type="InterPro" id="IPR000891">
    <property type="entry name" value="PYR_CT"/>
</dbReference>
<reference evidence="4" key="1">
    <citation type="journal article" date="2019" name="Int. J. Syst. Evol. Microbiol.">
        <title>The Global Catalogue of Microorganisms (GCM) 10K type strain sequencing project: providing services to taxonomists for standard genome sequencing and annotation.</title>
        <authorList>
            <consortium name="The Broad Institute Genomics Platform"/>
            <consortium name="The Broad Institute Genome Sequencing Center for Infectious Disease"/>
            <person name="Wu L."/>
            <person name="Ma J."/>
        </authorList>
    </citation>
    <scope>NUCLEOTIDE SEQUENCE [LARGE SCALE GENOMIC DNA]</scope>
    <source>
        <strain evidence="4">CGMCC 1.10992</strain>
    </source>
</reference>
<dbReference type="Proteomes" id="UP001597380">
    <property type="component" value="Unassembled WGS sequence"/>
</dbReference>
<name>A0ABW4XHC0_9GAMM</name>
<comment type="caution">
    <text evidence="3">The sequence shown here is derived from an EMBL/GenBank/DDBJ whole genome shotgun (WGS) entry which is preliminary data.</text>
</comment>